<comment type="caution">
    <text evidence="1">The sequence shown here is derived from an EMBL/GenBank/DDBJ whole genome shotgun (WGS) entry which is preliminary data.</text>
</comment>
<evidence type="ECO:0000313" key="2">
    <source>
        <dbReference type="Proteomes" id="UP000550401"/>
    </source>
</evidence>
<dbReference type="Proteomes" id="UP000550401">
    <property type="component" value="Unassembled WGS sequence"/>
</dbReference>
<dbReference type="AlphaFoldDB" id="A0A839F4F4"/>
<dbReference type="Gene3D" id="3.40.50.2000">
    <property type="entry name" value="Glycogen Phosphorylase B"/>
    <property type="match status" value="1"/>
</dbReference>
<proteinExistence type="predicted"/>
<gene>
    <name evidence="1" type="ORF">FHW12_003702</name>
</gene>
<name>A0A839F4F4_9GAMM</name>
<keyword evidence="2" id="KW-1185">Reference proteome</keyword>
<dbReference type="PANTHER" id="PTHR35788">
    <property type="entry name" value="EXPORTED PROTEIN-RELATED"/>
    <property type="match status" value="1"/>
</dbReference>
<dbReference type="InterPro" id="IPR007391">
    <property type="entry name" value="Vancomycin_resist_VanW"/>
</dbReference>
<dbReference type="Pfam" id="PF13692">
    <property type="entry name" value="Glyco_trans_1_4"/>
    <property type="match status" value="1"/>
</dbReference>
<dbReference type="Pfam" id="PF04294">
    <property type="entry name" value="VanW"/>
    <property type="match status" value="1"/>
</dbReference>
<sequence length="594" mass="64540">MNDLARDLASTARLPLPTRAGALSFWLRSRAFILLRALRDLGDRSHRGWPRGHALAEAVVLAESRTPLWRDGRGDEFALVAGKVHNLRVALRAFDGVVVPAGATLSFWRQLGRPSALRGFVRGRELRGGCIVPVVAGGLCQLSNALADVAARAGIAFVERHAHSARVGDDGAIDATVFWNYVDLRLRAAHAWRLEVQLGADELVVRVRADMPVRAAPDDDGGASLRSRAVRPLRGCLTCAEAACFRHEPSLRAAHAREAWLLDAWTPEFAAHLATRTGADDVDRHAPPTGAQWRQPWRSQPRTWAGARTLRAASLRRLAWLRWNAHAQGRRQAAIVDGERWIAAAFARRLRPEHDRLVLAQGALPHLHRLGVLGGRRYRVLANALPMAEIERRLDAARRDAGEAAAATLADFRVDAALREAERLALHGAEAIVTAHAEVARYWRARGVTVQQLSWSMPAVAPRGAVARPGAPLVVFAASALARKGAYELAAALRGLRVRLRVLGSRSADATLWQGIEVEHAGYASDWLEQACVVVLPAHVEHAPRALLRALAAGVPVVATPACGIDATPHLELVPAGDVEALRRAIMDRTVEAH</sequence>
<accession>A0A839F4F4</accession>
<dbReference type="RefSeq" id="WP_182532503.1">
    <property type="nucleotide sequence ID" value="NZ_JACGXL010000007.1"/>
</dbReference>
<dbReference type="EMBL" id="JACGXL010000007">
    <property type="protein sequence ID" value="MBA8889456.1"/>
    <property type="molecule type" value="Genomic_DNA"/>
</dbReference>
<evidence type="ECO:0000313" key="1">
    <source>
        <dbReference type="EMBL" id="MBA8889456.1"/>
    </source>
</evidence>
<protein>
    <recommendedName>
        <fullName evidence="3">Glycosyl transferase family 1</fullName>
    </recommendedName>
</protein>
<dbReference type="InterPro" id="IPR052913">
    <property type="entry name" value="Glycopeptide_resist_protein"/>
</dbReference>
<reference evidence="1 2" key="1">
    <citation type="submission" date="2020-07" db="EMBL/GenBank/DDBJ databases">
        <title>Genomic Encyclopedia of Type Strains, Phase IV (KMG-V): Genome sequencing to study the core and pangenomes of soil and plant-associated prokaryotes.</title>
        <authorList>
            <person name="Whitman W."/>
        </authorList>
    </citation>
    <scope>NUCLEOTIDE SEQUENCE [LARGE SCALE GENOMIC DNA]</scope>
    <source>
        <strain evidence="1 2">RH2WT43</strain>
    </source>
</reference>
<organism evidence="1 2">
    <name type="scientific">Dokdonella fugitiva</name>
    <dbReference type="NCBI Taxonomy" id="328517"/>
    <lineage>
        <taxon>Bacteria</taxon>
        <taxon>Pseudomonadati</taxon>
        <taxon>Pseudomonadota</taxon>
        <taxon>Gammaproteobacteria</taxon>
        <taxon>Lysobacterales</taxon>
        <taxon>Rhodanobacteraceae</taxon>
        <taxon>Dokdonella</taxon>
    </lineage>
</organism>
<evidence type="ECO:0008006" key="3">
    <source>
        <dbReference type="Google" id="ProtNLM"/>
    </source>
</evidence>
<dbReference type="PANTHER" id="PTHR35788:SF1">
    <property type="entry name" value="EXPORTED PROTEIN"/>
    <property type="match status" value="1"/>
</dbReference>
<dbReference type="SUPFAM" id="SSF53756">
    <property type="entry name" value="UDP-Glycosyltransferase/glycogen phosphorylase"/>
    <property type="match status" value="1"/>
</dbReference>